<dbReference type="GO" id="GO:0016853">
    <property type="term" value="F:isomerase activity"/>
    <property type="evidence" value="ECO:0007669"/>
    <property type="project" value="UniProtKB-KW"/>
</dbReference>
<evidence type="ECO:0000256" key="1">
    <source>
        <dbReference type="ARBA" id="ARBA00023078"/>
    </source>
</evidence>
<sequence>MAADVEAALQLVTDSPDRLLAGVPPPSAAAGRALLDEASSRLKQLQLAVRTQQPDFAGVRVAEVLRAVERLEVLEAPGLPYSLPREVQGLPRLVGRAVVQLTVEKGDGAFRGGEVFI</sequence>
<dbReference type="OrthoDB" id="1735926at2759"/>
<protein>
    <submittedName>
        <fullName evidence="2">Peptidyl-prolyl cis-trans isomerase, chloroplastic</fullName>
    </submittedName>
</protein>
<comment type="caution">
    <text evidence="2">The sequence shown here is derived from an EMBL/GenBank/DDBJ whole genome shotgun (WGS) entry which is preliminary data.</text>
</comment>
<dbReference type="InterPro" id="IPR023222">
    <property type="entry name" value="PsbQ-like_dom_sf"/>
</dbReference>
<dbReference type="Proteomes" id="UP000247498">
    <property type="component" value="Unassembled WGS sequence"/>
</dbReference>
<keyword evidence="1" id="KW-0793">Thylakoid</keyword>
<keyword evidence="2" id="KW-0413">Isomerase</keyword>
<keyword evidence="3" id="KW-1185">Reference proteome</keyword>
<dbReference type="InParanoid" id="A0A2V0NUU7"/>
<dbReference type="Gene3D" id="1.20.120.290">
    <property type="entry name" value="Oxygen-evolving enhancer protein 3 (PsbQ), four-helix up-down bundle"/>
    <property type="match status" value="1"/>
</dbReference>
<evidence type="ECO:0000313" key="3">
    <source>
        <dbReference type="Proteomes" id="UP000247498"/>
    </source>
</evidence>
<evidence type="ECO:0000313" key="2">
    <source>
        <dbReference type="EMBL" id="GBF91391.1"/>
    </source>
</evidence>
<proteinExistence type="predicted"/>
<dbReference type="PANTHER" id="PTHR47318:SF1">
    <property type="entry name" value="PEPTIDYL-PROLYL CIS-TRANS ISOMERASE CYP37, CHLOROPLASTIC"/>
    <property type="match status" value="1"/>
</dbReference>
<organism evidence="2 3">
    <name type="scientific">Raphidocelis subcapitata</name>
    <dbReference type="NCBI Taxonomy" id="307507"/>
    <lineage>
        <taxon>Eukaryota</taxon>
        <taxon>Viridiplantae</taxon>
        <taxon>Chlorophyta</taxon>
        <taxon>core chlorophytes</taxon>
        <taxon>Chlorophyceae</taxon>
        <taxon>CS clade</taxon>
        <taxon>Sphaeropleales</taxon>
        <taxon>Selenastraceae</taxon>
        <taxon>Raphidocelis</taxon>
    </lineage>
</organism>
<dbReference type="AlphaFoldDB" id="A0A2V0NUU7"/>
<dbReference type="PANTHER" id="PTHR47318">
    <property type="entry name" value="PEPTIDYL-PROLYL CIS-TRANS ISOMERASE CYP37, CHLOROPLASTIC"/>
    <property type="match status" value="1"/>
</dbReference>
<dbReference type="InterPro" id="IPR044259">
    <property type="entry name" value="CYP37-like"/>
</dbReference>
<dbReference type="EMBL" id="BDRX01000024">
    <property type="protein sequence ID" value="GBF91391.1"/>
    <property type="molecule type" value="Genomic_DNA"/>
</dbReference>
<name>A0A2V0NUU7_9CHLO</name>
<gene>
    <name evidence="2" type="ORF">Rsub_04131</name>
</gene>
<accession>A0A2V0NUU7</accession>
<reference evidence="2 3" key="1">
    <citation type="journal article" date="2018" name="Sci. Rep.">
        <title>Raphidocelis subcapitata (=Pseudokirchneriella subcapitata) provides an insight into genome evolution and environmental adaptations in the Sphaeropleales.</title>
        <authorList>
            <person name="Suzuki S."/>
            <person name="Yamaguchi H."/>
            <person name="Nakajima N."/>
            <person name="Kawachi M."/>
        </authorList>
    </citation>
    <scope>NUCLEOTIDE SEQUENCE [LARGE SCALE GENOMIC DNA]</scope>
    <source>
        <strain evidence="2 3">NIES-35</strain>
    </source>
</reference>